<dbReference type="InterPro" id="IPR029063">
    <property type="entry name" value="SAM-dependent_MTases_sf"/>
</dbReference>
<evidence type="ECO:0000259" key="1">
    <source>
        <dbReference type="Pfam" id="PF08241"/>
    </source>
</evidence>
<dbReference type="Pfam" id="PF08241">
    <property type="entry name" value="Methyltransf_11"/>
    <property type="match status" value="1"/>
</dbReference>
<keyword evidence="2" id="KW-0808">Transferase</keyword>
<accession>A0A6J5L6B3</accession>
<organism evidence="2">
    <name type="scientific">uncultured Caudovirales phage</name>
    <dbReference type="NCBI Taxonomy" id="2100421"/>
    <lineage>
        <taxon>Viruses</taxon>
        <taxon>Duplodnaviria</taxon>
        <taxon>Heunggongvirae</taxon>
        <taxon>Uroviricota</taxon>
        <taxon>Caudoviricetes</taxon>
        <taxon>Peduoviridae</taxon>
        <taxon>Maltschvirus</taxon>
        <taxon>Maltschvirus maltsch</taxon>
    </lineage>
</organism>
<protein>
    <submittedName>
        <fullName evidence="2">Methyltransferase type 11</fullName>
    </submittedName>
</protein>
<dbReference type="GO" id="GO:0032259">
    <property type="term" value="P:methylation"/>
    <property type="evidence" value="ECO:0007669"/>
    <property type="project" value="UniProtKB-KW"/>
</dbReference>
<keyword evidence="2" id="KW-0489">Methyltransferase</keyword>
<proteinExistence type="predicted"/>
<gene>
    <name evidence="2" type="ORF">UFOVP112_190</name>
</gene>
<feature type="domain" description="Methyltransferase type 11" evidence="1">
    <location>
        <begin position="36"/>
        <end position="136"/>
    </location>
</feature>
<dbReference type="Gene3D" id="3.40.50.150">
    <property type="entry name" value="Vaccinia Virus protein VP39"/>
    <property type="match status" value="1"/>
</dbReference>
<sequence>MALFKNPYYSHEHSLEILNLLYGYDSFLDNLTIIADMGCGAGFDVEWWATLETRDDPPEPHNYKVYAVDENISQIDKQLLADNKNIIPIEKNFEERVIPVNVDLIWSHDSFQYARDPFKCLASWKQTLNVNGMLIMAIPQTTYLYNGRLVVSNHNNQYYSYNILNLMYMLAMSGFDCRDAYFYRKENTPWLYVGVYASQHEPLPAHATWHDLADRNLINDSVINSINKYGYARLEDVVVCWFDKNLYQITN</sequence>
<dbReference type="SUPFAM" id="SSF53335">
    <property type="entry name" value="S-adenosyl-L-methionine-dependent methyltransferases"/>
    <property type="match status" value="1"/>
</dbReference>
<reference evidence="2" key="1">
    <citation type="submission" date="2020-04" db="EMBL/GenBank/DDBJ databases">
        <authorList>
            <person name="Chiriac C."/>
            <person name="Salcher M."/>
            <person name="Ghai R."/>
            <person name="Kavagutti S V."/>
        </authorList>
    </citation>
    <scope>NUCLEOTIDE SEQUENCE</scope>
</reference>
<evidence type="ECO:0000313" key="2">
    <source>
        <dbReference type="EMBL" id="CAB4129092.1"/>
    </source>
</evidence>
<name>A0A6J5L6B3_9CAUD</name>
<dbReference type="EMBL" id="LR796233">
    <property type="protein sequence ID" value="CAB4129092.1"/>
    <property type="molecule type" value="Genomic_DNA"/>
</dbReference>
<dbReference type="GO" id="GO:0008757">
    <property type="term" value="F:S-adenosylmethionine-dependent methyltransferase activity"/>
    <property type="evidence" value="ECO:0007669"/>
    <property type="project" value="InterPro"/>
</dbReference>
<dbReference type="InterPro" id="IPR013216">
    <property type="entry name" value="Methyltransf_11"/>
</dbReference>